<protein>
    <submittedName>
        <fullName evidence="2">Uncharacterized protein</fullName>
    </submittedName>
</protein>
<keyword evidence="3" id="KW-1185">Reference proteome</keyword>
<feature type="compositionally biased region" description="Low complexity" evidence="1">
    <location>
        <begin position="43"/>
        <end position="66"/>
    </location>
</feature>
<sequence>MGKAARRSVASDPSSPTLPYHYQQKQQQHQQQHHQRQVHPQEHLYYPSSLSYSSYAPSSPSSPSAYVDSFTGASYPVPSLAFSSTPAGPQLQAPRTATLQSGPPAAFGSSSLAPGGPAEPGSGANDLFIHSSTAATPNSNITPEF</sequence>
<feature type="compositionally biased region" description="Polar residues" evidence="1">
    <location>
        <begin position="81"/>
        <end position="100"/>
    </location>
</feature>
<dbReference type="VEuPathDB" id="VectorBase:AMAM000996"/>
<reference evidence="3" key="1">
    <citation type="submission" date="2013-09" db="EMBL/GenBank/DDBJ databases">
        <title>The Genome Sequence of Anopheles maculatus species B.</title>
        <authorList>
            <consortium name="The Broad Institute Genomics Platform"/>
            <person name="Neafsey D.E."/>
            <person name="Besansky N."/>
            <person name="Howell P."/>
            <person name="Walton C."/>
            <person name="Young S.K."/>
            <person name="Zeng Q."/>
            <person name="Gargeya S."/>
            <person name="Fitzgerald M."/>
            <person name="Haas B."/>
            <person name="Abouelleil A."/>
            <person name="Allen A.W."/>
            <person name="Alvarado L."/>
            <person name="Arachchi H.M."/>
            <person name="Berlin A.M."/>
            <person name="Chapman S.B."/>
            <person name="Gainer-Dewar J."/>
            <person name="Goldberg J."/>
            <person name="Griggs A."/>
            <person name="Gujja S."/>
            <person name="Hansen M."/>
            <person name="Howarth C."/>
            <person name="Imamovic A."/>
            <person name="Ireland A."/>
            <person name="Larimer J."/>
            <person name="McCowan C."/>
            <person name="Murphy C."/>
            <person name="Pearson M."/>
            <person name="Poon T.W."/>
            <person name="Priest M."/>
            <person name="Roberts A."/>
            <person name="Saif S."/>
            <person name="Shea T."/>
            <person name="Sisk P."/>
            <person name="Sykes S."/>
            <person name="Wortman J."/>
            <person name="Nusbaum C."/>
            <person name="Birren B."/>
        </authorList>
    </citation>
    <scope>NUCLEOTIDE SEQUENCE [LARGE SCALE GENOMIC DNA]</scope>
    <source>
        <strain evidence="3">maculatus3</strain>
    </source>
</reference>
<name>A0A182S741_9DIPT</name>
<proteinExistence type="predicted"/>
<dbReference type="AlphaFoldDB" id="A0A182S741"/>
<dbReference type="EnsemblMetazoa" id="AMAM000996-RA">
    <property type="protein sequence ID" value="AMAM000996-PA"/>
    <property type="gene ID" value="AMAM000996"/>
</dbReference>
<evidence type="ECO:0000256" key="1">
    <source>
        <dbReference type="SAM" id="MobiDB-lite"/>
    </source>
</evidence>
<reference evidence="2" key="2">
    <citation type="submission" date="2020-05" db="UniProtKB">
        <authorList>
            <consortium name="EnsemblMetazoa"/>
        </authorList>
    </citation>
    <scope>IDENTIFICATION</scope>
    <source>
        <strain evidence="2">maculatus3</strain>
    </source>
</reference>
<organism evidence="2 3">
    <name type="scientific">Anopheles maculatus</name>
    <dbReference type="NCBI Taxonomy" id="74869"/>
    <lineage>
        <taxon>Eukaryota</taxon>
        <taxon>Metazoa</taxon>
        <taxon>Ecdysozoa</taxon>
        <taxon>Arthropoda</taxon>
        <taxon>Hexapoda</taxon>
        <taxon>Insecta</taxon>
        <taxon>Pterygota</taxon>
        <taxon>Neoptera</taxon>
        <taxon>Endopterygota</taxon>
        <taxon>Diptera</taxon>
        <taxon>Nematocera</taxon>
        <taxon>Culicoidea</taxon>
        <taxon>Culicidae</taxon>
        <taxon>Anophelinae</taxon>
        <taxon>Anopheles</taxon>
        <taxon>Anopheles maculatus group</taxon>
    </lineage>
</organism>
<feature type="compositionally biased region" description="Low complexity" evidence="1">
    <location>
        <begin position="101"/>
        <end position="124"/>
    </location>
</feature>
<feature type="region of interest" description="Disordered" evidence="1">
    <location>
        <begin position="1"/>
        <end position="145"/>
    </location>
</feature>
<feature type="compositionally biased region" description="Polar residues" evidence="1">
    <location>
        <begin position="130"/>
        <end position="145"/>
    </location>
</feature>
<feature type="compositionally biased region" description="Low complexity" evidence="1">
    <location>
        <begin position="21"/>
        <end position="30"/>
    </location>
</feature>
<accession>A0A182S741</accession>
<evidence type="ECO:0000313" key="2">
    <source>
        <dbReference type="EnsemblMetazoa" id="AMAM000996-PA"/>
    </source>
</evidence>
<dbReference type="Proteomes" id="UP000075901">
    <property type="component" value="Unassembled WGS sequence"/>
</dbReference>
<evidence type="ECO:0000313" key="3">
    <source>
        <dbReference type="Proteomes" id="UP000075901"/>
    </source>
</evidence>